<accession>A0A9E8MJQ0</accession>
<dbReference type="AlphaFoldDB" id="A0A9E8MJQ0"/>
<proteinExistence type="predicted"/>
<evidence type="ECO:0000313" key="2">
    <source>
        <dbReference type="Proteomes" id="UP001164706"/>
    </source>
</evidence>
<dbReference type="Proteomes" id="UP001164706">
    <property type="component" value="Chromosome"/>
</dbReference>
<dbReference type="KEGG" id="mdb:OVN18_09505"/>
<sequence>MSAIDCNPFPRSPQAAGPLQEKLTFSAVMAVESLREQVAATQDAQAQYESERQVRDELISSARDAGIPVAALMRATALSRDRISKIHTAQKGMK</sequence>
<organism evidence="1 2">
    <name type="scientific">Microcella daejeonensis</name>
    <dbReference type="NCBI Taxonomy" id="2994971"/>
    <lineage>
        <taxon>Bacteria</taxon>
        <taxon>Bacillati</taxon>
        <taxon>Actinomycetota</taxon>
        <taxon>Actinomycetes</taxon>
        <taxon>Micrococcales</taxon>
        <taxon>Microbacteriaceae</taxon>
        <taxon>Microcella</taxon>
    </lineage>
</organism>
<dbReference type="RefSeq" id="WP_267780510.1">
    <property type="nucleotide sequence ID" value="NZ_CP113089.1"/>
</dbReference>
<reference evidence="1" key="1">
    <citation type="submission" date="2022-11" db="EMBL/GenBank/DDBJ databases">
        <title>Description of Microcella daejonensis nov. sp, isolated from riverside soil.</title>
        <authorList>
            <person name="Molina K.M."/>
            <person name="Kim S.B."/>
        </authorList>
    </citation>
    <scope>NUCLEOTIDE SEQUENCE</scope>
    <source>
        <strain evidence="1">MMS21-STM12</strain>
    </source>
</reference>
<evidence type="ECO:0000313" key="1">
    <source>
        <dbReference type="EMBL" id="WAB80801.1"/>
    </source>
</evidence>
<dbReference type="EMBL" id="CP113089">
    <property type="protein sequence ID" value="WAB80801.1"/>
    <property type="molecule type" value="Genomic_DNA"/>
</dbReference>
<keyword evidence="2" id="KW-1185">Reference proteome</keyword>
<name>A0A9E8MJQ0_9MICO</name>
<protein>
    <submittedName>
        <fullName evidence="1">Uncharacterized protein</fullName>
    </submittedName>
</protein>
<gene>
    <name evidence="1" type="ORF">OVN18_09505</name>
</gene>